<feature type="compositionally biased region" description="Basic residues" evidence="1">
    <location>
        <begin position="172"/>
        <end position="197"/>
    </location>
</feature>
<reference evidence="2 3" key="1">
    <citation type="submission" date="2020-08" db="EMBL/GenBank/DDBJ databases">
        <title>Sequencing the genomes of 1000 actinobacteria strains.</title>
        <authorList>
            <person name="Klenk H.-P."/>
        </authorList>
    </citation>
    <scope>NUCLEOTIDE SEQUENCE [LARGE SCALE GENOMIC DNA]</scope>
    <source>
        <strain evidence="2 3">DSM 44320</strain>
    </source>
</reference>
<evidence type="ECO:0000313" key="2">
    <source>
        <dbReference type="EMBL" id="MBB3725836.1"/>
    </source>
</evidence>
<feature type="compositionally biased region" description="Basic and acidic residues" evidence="1">
    <location>
        <begin position="107"/>
        <end position="120"/>
    </location>
</feature>
<feature type="compositionally biased region" description="Basic residues" evidence="1">
    <location>
        <begin position="121"/>
        <end position="140"/>
    </location>
</feature>
<protein>
    <submittedName>
        <fullName evidence="2">Uncharacterized protein</fullName>
    </submittedName>
</protein>
<feature type="region of interest" description="Disordered" evidence="1">
    <location>
        <begin position="1"/>
        <end position="265"/>
    </location>
</feature>
<dbReference type="AlphaFoldDB" id="A0A7W5UW67"/>
<gene>
    <name evidence="2" type="ORF">FHR33_001696</name>
</gene>
<evidence type="ECO:0000313" key="3">
    <source>
        <dbReference type="Proteomes" id="UP000579945"/>
    </source>
</evidence>
<accession>A0A7W5UW67</accession>
<dbReference type="EMBL" id="JACIBV010000001">
    <property type="protein sequence ID" value="MBB3725836.1"/>
    <property type="molecule type" value="Genomic_DNA"/>
</dbReference>
<feature type="compositionally biased region" description="Basic residues" evidence="1">
    <location>
        <begin position="225"/>
        <end position="234"/>
    </location>
</feature>
<evidence type="ECO:0000256" key="1">
    <source>
        <dbReference type="SAM" id="MobiDB-lite"/>
    </source>
</evidence>
<dbReference type="Proteomes" id="UP000579945">
    <property type="component" value="Unassembled WGS sequence"/>
</dbReference>
<comment type="caution">
    <text evidence="2">The sequence shown here is derived from an EMBL/GenBank/DDBJ whole genome shotgun (WGS) entry which is preliminary data.</text>
</comment>
<keyword evidence="3" id="KW-1185">Reference proteome</keyword>
<feature type="compositionally biased region" description="Basic residues" evidence="1">
    <location>
        <begin position="74"/>
        <end position="85"/>
    </location>
</feature>
<feature type="compositionally biased region" description="Basic residues" evidence="1">
    <location>
        <begin position="53"/>
        <end position="64"/>
    </location>
</feature>
<name>A0A7W5UW67_9ACTN</name>
<proteinExistence type="predicted"/>
<sequence length="265" mass="31178">MGLGRGPRPRMAPGRPWRRHPAHPRQADLGGRLRQGLPDPGLQRRGRVDHPLLHLHRRRRHRRPDRVGLGPLRPHVRHRPRHRLRLLPVRDAGLRRGRPGQPRPRLPGRERHPLPGERGRQPRGLHRQRLRRLRQRGGRLRRVDGHRGHRGRPQPDPALRQRHHGQPPAGRRGQRRHRQPRLPRHRRMEHLGRRHAHRDTERGRQHRPRHRHGSDWRSEPGQAHGRPRHRRRLVRGGGPPATSPTSAPPVRARACTPRPPTWSSR</sequence>
<organism evidence="2 3">
    <name type="scientific">Nonomuraea dietziae</name>
    <dbReference type="NCBI Taxonomy" id="65515"/>
    <lineage>
        <taxon>Bacteria</taxon>
        <taxon>Bacillati</taxon>
        <taxon>Actinomycetota</taxon>
        <taxon>Actinomycetes</taxon>
        <taxon>Streptosporangiales</taxon>
        <taxon>Streptosporangiaceae</taxon>
        <taxon>Nonomuraea</taxon>
    </lineage>
</organism>